<sequence>MELADKLTLKGTIVLSAKSVNEFEELMIEIQKLKENFVAHQLNIVAEWQTMLTMIPDESLDSRKLVGKDIRQFDIFVSKIRTIEEELEEMLKRHLPEDMEAKYVFNCTVTLKYEKREKDAQDVMKDSDQLMLFGPYSLLFKEQQKLGKSTEKALAQKE</sequence>
<name>A0A6M3JQI2_9ZZZZ</name>
<reference evidence="3" key="1">
    <citation type="submission" date="2020-03" db="EMBL/GenBank/DDBJ databases">
        <title>The deep terrestrial virosphere.</title>
        <authorList>
            <person name="Holmfeldt K."/>
            <person name="Nilsson E."/>
            <person name="Simone D."/>
            <person name="Lopez-Fernandez M."/>
            <person name="Wu X."/>
            <person name="de Brujin I."/>
            <person name="Lundin D."/>
            <person name="Andersson A."/>
            <person name="Bertilsson S."/>
            <person name="Dopson M."/>
        </authorList>
    </citation>
    <scope>NUCLEOTIDE SEQUENCE</scope>
    <source>
        <strain evidence="3">MM415A03300</strain>
        <strain evidence="2">MM415B01784</strain>
    </source>
</reference>
<feature type="coiled-coil region" evidence="1">
    <location>
        <begin position="16"/>
        <end position="43"/>
    </location>
</feature>
<protein>
    <submittedName>
        <fullName evidence="3">Uncharacterized protein</fullName>
    </submittedName>
</protein>
<evidence type="ECO:0000313" key="3">
    <source>
        <dbReference type="EMBL" id="QJA71265.1"/>
    </source>
</evidence>
<gene>
    <name evidence="3" type="ORF">MM415A03300_0003</name>
    <name evidence="2" type="ORF">MM415B01784_0027</name>
</gene>
<proteinExistence type="predicted"/>
<organism evidence="3">
    <name type="scientific">viral metagenome</name>
    <dbReference type="NCBI Taxonomy" id="1070528"/>
    <lineage>
        <taxon>unclassified sequences</taxon>
        <taxon>metagenomes</taxon>
        <taxon>organismal metagenomes</taxon>
    </lineage>
</organism>
<accession>A0A6M3JQI2</accession>
<dbReference type="AlphaFoldDB" id="A0A6M3JQI2"/>
<dbReference type="EMBL" id="MT141240">
    <property type="protein sequence ID" value="QJA56837.1"/>
    <property type="molecule type" value="Genomic_DNA"/>
</dbReference>
<keyword evidence="1" id="KW-0175">Coiled coil</keyword>
<evidence type="ECO:0000256" key="1">
    <source>
        <dbReference type="SAM" id="Coils"/>
    </source>
</evidence>
<evidence type="ECO:0000313" key="2">
    <source>
        <dbReference type="EMBL" id="QJA56837.1"/>
    </source>
</evidence>
<dbReference type="EMBL" id="MT141860">
    <property type="protein sequence ID" value="QJA71265.1"/>
    <property type="molecule type" value="Genomic_DNA"/>
</dbReference>